<reference evidence="1 2" key="1">
    <citation type="journal article" date="1992" name="Lakartidningen">
        <title>[Penicillin V and not amoxicillin is the first choice preparation in acute otitis].</title>
        <authorList>
            <person name="Kamme C."/>
            <person name="Lundgren K."/>
            <person name="Prellner K."/>
        </authorList>
    </citation>
    <scope>NUCLEOTIDE SEQUENCE [LARGE SCALE GENOMIC DNA]</scope>
    <source>
        <strain evidence="1 2">PC5538III-hc</strain>
    </source>
</reference>
<comment type="caution">
    <text evidence="1">The sequence shown here is derived from an EMBL/GenBank/DDBJ whole genome shotgun (WGS) entry which is preliminary data.</text>
</comment>
<dbReference type="AlphaFoldDB" id="A0A5C8F5K7"/>
<dbReference type="OrthoDB" id="2453661at2"/>
<proteinExistence type="predicted"/>
<dbReference type="EMBL" id="SAXY01000020">
    <property type="protein sequence ID" value="TXJ44928.1"/>
    <property type="molecule type" value="Genomic_DNA"/>
</dbReference>
<evidence type="ECO:0008006" key="3">
    <source>
        <dbReference type="Google" id="ProtNLM"/>
    </source>
</evidence>
<name>A0A5C8F5K7_BRAPL</name>
<gene>
    <name evidence="1" type="ORF">EPJ72_03015</name>
</gene>
<organism evidence="1 2">
    <name type="scientific">Brachyspira pilosicoli</name>
    <name type="common">Serpulina pilosicoli</name>
    <dbReference type="NCBI Taxonomy" id="52584"/>
    <lineage>
        <taxon>Bacteria</taxon>
        <taxon>Pseudomonadati</taxon>
        <taxon>Spirochaetota</taxon>
        <taxon>Spirochaetia</taxon>
        <taxon>Brachyspirales</taxon>
        <taxon>Brachyspiraceae</taxon>
        <taxon>Brachyspira</taxon>
    </lineage>
</organism>
<protein>
    <recommendedName>
        <fullName evidence="3">DUF3806 domain-containing protein</fullName>
    </recommendedName>
</protein>
<accession>A0A5C8F5K7</accession>
<dbReference type="Proteomes" id="UP000323176">
    <property type="component" value="Unassembled WGS sequence"/>
</dbReference>
<evidence type="ECO:0000313" key="1">
    <source>
        <dbReference type="EMBL" id="TXJ44928.1"/>
    </source>
</evidence>
<evidence type="ECO:0000313" key="2">
    <source>
        <dbReference type="Proteomes" id="UP000323176"/>
    </source>
</evidence>
<sequence length="131" mass="15617">MSKYTLPENDIIRTANWISNFLIREGYHIDYTIQSLKEIDKFFKEKINKILENDDNNRNFIFAIAAYIGEVIKMHFDGKWNISREVDLDDEAIGIYFKNHAAIYPLNITLELIQKQYTLEQYIKENFNTDI</sequence>